<feature type="active site" description="Proton acceptor" evidence="6">
    <location>
        <position position="168"/>
    </location>
</feature>
<dbReference type="GO" id="GO:0004674">
    <property type="term" value="F:protein serine/threonine kinase activity"/>
    <property type="evidence" value="ECO:0007669"/>
    <property type="project" value="UniProtKB-KW"/>
</dbReference>
<dbReference type="Pfam" id="PF00069">
    <property type="entry name" value="Pkinase"/>
    <property type="match status" value="1"/>
</dbReference>
<dbReference type="GeneID" id="94834368"/>
<keyword evidence="5 7" id="KW-0067">ATP-binding</keyword>
<dbReference type="GO" id="GO:0005524">
    <property type="term" value="F:ATP binding"/>
    <property type="evidence" value="ECO:0007669"/>
    <property type="project" value="UniProtKB-UniRule"/>
</dbReference>
<dbReference type="InterPro" id="IPR008271">
    <property type="entry name" value="Ser/Thr_kinase_AS"/>
</dbReference>
<evidence type="ECO:0000256" key="8">
    <source>
        <dbReference type="PIRSR" id="PIRSR630616-3"/>
    </source>
</evidence>
<keyword evidence="3 7" id="KW-0547">Nucleotide-binding</keyword>
<feature type="binding site" evidence="7">
    <location>
        <begin position="172"/>
        <end position="173"/>
    </location>
    <ligand>
        <name>ATP</name>
        <dbReference type="ChEBI" id="CHEBI:30616"/>
    </ligand>
</feature>
<proteinExistence type="inferred from homology"/>
<organism evidence="12 13">
    <name type="scientific">Tritrichomonas foetus</name>
    <dbReference type="NCBI Taxonomy" id="1144522"/>
    <lineage>
        <taxon>Eukaryota</taxon>
        <taxon>Metamonada</taxon>
        <taxon>Parabasalia</taxon>
        <taxon>Tritrichomonadida</taxon>
        <taxon>Tritrichomonadidae</taxon>
        <taxon>Tritrichomonas</taxon>
    </lineage>
</organism>
<dbReference type="OrthoDB" id="40902at2759"/>
<keyword evidence="4 12" id="KW-0418">Kinase</keyword>
<dbReference type="InterPro" id="IPR017441">
    <property type="entry name" value="Protein_kinase_ATP_BS"/>
</dbReference>
<evidence type="ECO:0000256" key="4">
    <source>
        <dbReference type="ARBA" id="ARBA00022777"/>
    </source>
</evidence>
<keyword evidence="13" id="KW-1185">Reference proteome</keyword>
<dbReference type="Proteomes" id="UP000179807">
    <property type="component" value="Unassembled WGS sequence"/>
</dbReference>
<evidence type="ECO:0000256" key="7">
    <source>
        <dbReference type="PIRSR" id="PIRSR630616-2"/>
    </source>
</evidence>
<dbReference type="VEuPathDB" id="TrichDB:TRFO_17573"/>
<dbReference type="InterPro" id="IPR030616">
    <property type="entry name" value="Aur-like"/>
</dbReference>
<dbReference type="SMART" id="SM00220">
    <property type="entry name" value="S_TKc"/>
    <property type="match status" value="1"/>
</dbReference>
<dbReference type="EMBL" id="MLAK01000561">
    <property type="protein sequence ID" value="OHT12528.1"/>
    <property type="molecule type" value="Genomic_DNA"/>
</dbReference>
<name>A0A1J4KNN8_9EUKA</name>
<evidence type="ECO:0000256" key="9">
    <source>
        <dbReference type="PROSITE-ProRule" id="PRU10141"/>
    </source>
</evidence>
<dbReference type="AlphaFoldDB" id="A0A1J4KNN8"/>
<keyword evidence="2" id="KW-0808">Transferase</keyword>
<reference evidence="12" key="1">
    <citation type="submission" date="2016-10" db="EMBL/GenBank/DDBJ databases">
        <authorList>
            <person name="Benchimol M."/>
            <person name="Almeida L.G."/>
            <person name="Vasconcelos A.T."/>
            <person name="Perreira-Neves A."/>
            <person name="Rosa I.A."/>
            <person name="Tasca T."/>
            <person name="Bogo M.R."/>
            <person name="de Souza W."/>
        </authorList>
    </citation>
    <scope>NUCLEOTIDE SEQUENCE [LARGE SCALE GENOMIC DNA]</scope>
    <source>
        <strain evidence="12">K</strain>
    </source>
</reference>
<dbReference type="RefSeq" id="XP_068365664.1">
    <property type="nucleotide sequence ID" value="XM_068499664.1"/>
</dbReference>
<dbReference type="InterPro" id="IPR011009">
    <property type="entry name" value="Kinase-like_dom_sf"/>
</dbReference>
<dbReference type="InterPro" id="IPR000719">
    <property type="entry name" value="Prot_kinase_dom"/>
</dbReference>
<comment type="similarity">
    <text evidence="10">Belongs to the protein kinase superfamily.</text>
</comment>
<evidence type="ECO:0000256" key="5">
    <source>
        <dbReference type="ARBA" id="ARBA00022840"/>
    </source>
</evidence>
<gene>
    <name evidence="12" type="ORF">TRFO_17573</name>
</gene>
<comment type="caution">
    <text evidence="12">The sequence shown here is derived from an EMBL/GenBank/DDBJ whole genome shotgun (WGS) entry which is preliminary data.</text>
</comment>
<feature type="binding site" evidence="7">
    <location>
        <position position="39"/>
    </location>
    <ligand>
        <name>ATP</name>
        <dbReference type="ChEBI" id="CHEBI:30616"/>
    </ligand>
</feature>
<dbReference type="Gene3D" id="1.10.510.10">
    <property type="entry name" value="Transferase(Phosphotransferase) domain 1"/>
    <property type="match status" value="1"/>
</dbReference>
<feature type="binding site" evidence="9">
    <location>
        <position position="43"/>
    </location>
    <ligand>
        <name>ATP</name>
        <dbReference type="ChEBI" id="CHEBI:30616"/>
    </ligand>
</feature>
<evidence type="ECO:0000256" key="10">
    <source>
        <dbReference type="RuleBase" id="RU000304"/>
    </source>
</evidence>
<evidence type="ECO:0000313" key="13">
    <source>
        <dbReference type="Proteomes" id="UP000179807"/>
    </source>
</evidence>
<evidence type="ECO:0000256" key="1">
    <source>
        <dbReference type="ARBA" id="ARBA00022527"/>
    </source>
</evidence>
<evidence type="ECO:0000256" key="2">
    <source>
        <dbReference type="ARBA" id="ARBA00022679"/>
    </source>
</evidence>
<feature type="cross-link" description="Glycyl lysine isopeptide (Lys-Gly) (interchain with G-Cter in SUMO2)" evidence="8">
    <location>
        <position position="170"/>
    </location>
</feature>
<evidence type="ECO:0000256" key="3">
    <source>
        <dbReference type="ARBA" id="ARBA00022741"/>
    </source>
</evidence>
<dbReference type="PROSITE" id="PS00108">
    <property type="entry name" value="PROTEIN_KINASE_ST"/>
    <property type="match status" value="1"/>
</dbReference>
<protein>
    <submittedName>
        <fullName evidence="12">AGC family protein kinase</fullName>
    </submittedName>
</protein>
<dbReference type="SUPFAM" id="SSF56112">
    <property type="entry name" value="Protein kinase-like (PK-like)"/>
    <property type="match status" value="1"/>
</dbReference>
<feature type="binding site" evidence="7">
    <location>
        <position position="186"/>
    </location>
    <ligand>
        <name>ATP</name>
        <dbReference type="ChEBI" id="CHEBI:30616"/>
    </ligand>
</feature>
<dbReference type="PROSITE" id="PS50011">
    <property type="entry name" value="PROTEIN_KINASE_DOM"/>
    <property type="match status" value="1"/>
</dbReference>
<dbReference type="PANTHER" id="PTHR24350">
    <property type="entry name" value="SERINE/THREONINE-PROTEIN KINASE IAL-RELATED"/>
    <property type="match status" value="1"/>
</dbReference>
<evidence type="ECO:0000259" key="11">
    <source>
        <dbReference type="PROSITE" id="PS50011"/>
    </source>
</evidence>
<evidence type="ECO:0000256" key="6">
    <source>
        <dbReference type="PIRSR" id="PIRSR630616-1"/>
    </source>
</evidence>
<dbReference type="FunFam" id="1.10.510.10:FF:000571">
    <property type="entry name" value="Maternal embryonic leucine zipper kinase"/>
    <property type="match status" value="1"/>
</dbReference>
<keyword evidence="1 10" id="KW-0723">Serine/threonine-protein kinase</keyword>
<sequence>MTQPPPPREFCLIKQLGKGSFSEVWLAQHVAFGKAVSVKIIRKNDVNKSDAILRMQREIEIHLKAQHRFISSLFWITEDLHHIFLIMEYIPNGTLMDRVKDNQIKKDNNVSNHTDTSNHDGNNFVNSPVISHKHGNGKLSELEALHYFAQILKAVNYLHNVLNVVHRDLKLENVLIDQYNNVRLIDFGFSAFESSQQAMNETCGSPRYAAPEIYLEQPCTKAIDMWALGVILYFLVTGTYPFDAKCTDDLAEKVIESTPTYSVSMSSHLRSLLQKLLTKDPKKRITVEQALNHPWILNKYASEKNNNEVKNDKENDEADSPIFSWNDSLLVKINKREKATQNINGKVNHSSVRFGFSAPTKKNNDDQTTKMTATERLLASGKFRLNQKKNNNIQTSP</sequence>
<dbReference type="PROSITE" id="PS00107">
    <property type="entry name" value="PROTEIN_KINASE_ATP"/>
    <property type="match status" value="1"/>
</dbReference>
<feature type="domain" description="Protein kinase" evidence="11">
    <location>
        <begin position="10"/>
        <end position="296"/>
    </location>
</feature>
<evidence type="ECO:0000313" key="12">
    <source>
        <dbReference type="EMBL" id="OHT12528.1"/>
    </source>
</evidence>
<accession>A0A1J4KNN8</accession>
<dbReference type="Gene3D" id="3.30.200.20">
    <property type="entry name" value="Phosphorylase Kinase, domain 1"/>
    <property type="match status" value="1"/>
</dbReference>